<dbReference type="Proteomes" id="UP001430953">
    <property type="component" value="Unassembled WGS sequence"/>
</dbReference>
<comment type="caution">
    <text evidence="2">The sequence shown here is derived from an EMBL/GenBank/DDBJ whole genome shotgun (WGS) entry which is preliminary data.</text>
</comment>
<protein>
    <submittedName>
        <fullName evidence="2">Uncharacterized protein</fullName>
    </submittedName>
</protein>
<reference evidence="2 3" key="1">
    <citation type="submission" date="2023-03" db="EMBL/GenBank/DDBJ databases">
        <title>High recombination rates correlate with genetic variation in Cardiocondyla obscurior ants.</title>
        <authorList>
            <person name="Errbii M."/>
        </authorList>
    </citation>
    <scope>NUCLEOTIDE SEQUENCE [LARGE SCALE GENOMIC DNA]</scope>
    <source>
        <strain evidence="2">Alpha-2009</strain>
        <tissue evidence="2">Whole body</tissue>
    </source>
</reference>
<gene>
    <name evidence="2" type="ORF">PUN28_015127</name>
</gene>
<accession>A0AAW2F114</accession>
<dbReference type="EMBL" id="JADYXP020000016">
    <property type="protein sequence ID" value="KAL0108371.1"/>
    <property type="molecule type" value="Genomic_DNA"/>
</dbReference>
<feature type="signal peptide" evidence="1">
    <location>
        <begin position="1"/>
        <end position="22"/>
    </location>
</feature>
<dbReference type="AlphaFoldDB" id="A0AAW2F114"/>
<organism evidence="2 3">
    <name type="scientific">Cardiocondyla obscurior</name>
    <dbReference type="NCBI Taxonomy" id="286306"/>
    <lineage>
        <taxon>Eukaryota</taxon>
        <taxon>Metazoa</taxon>
        <taxon>Ecdysozoa</taxon>
        <taxon>Arthropoda</taxon>
        <taxon>Hexapoda</taxon>
        <taxon>Insecta</taxon>
        <taxon>Pterygota</taxon>
        <taxon>Neoptera</taxon>
        <taxon>Endopterygota</taxon>
        <taxon>Hymenoptera</taxon>
        <taxon>Apocrita</taxon>
        <taxon>Aculeata</taxon>
        <taxon>Formicoidea</taxon>
        <taxon>Formicidae</taxon>
        <taxon>Myrmicinae</taxon>
        <taxon>Cardiocondyla</taxon>
    </lineage>
</organism>
<name>A0AAW2F114_9HYME</name>
<proteinExistence type="predicted"/>
<feature type="chain" id="PRO_5043531159" evidence="1">
    <location>
        <begin position="23"/>
        <end position="86"/>
    </location>
</feature>
<sequence>MRFLINVLLISMVLMTTVIVLGVCKKNTTEVLYPEVQKKTSIYIYTGPITRNFSRGNAHFINSPRRMYHCPEGQKRDNYGECRVAI</sequence>
<keyword evidence="1" id="KW-0732">Signal</keyword>
<keyword evidence="3" id="KW-1185">Reference proteome</keyword>
<evidence type="ECO:0000313" key="3">
    <source>
        <dbReference type="Proteomes" id="UP001430953"/>
    </source>
</evidence>
<evidence type="ECO:0000313" key="2">
    <source>
        <dbReference type="EMBL" id="KAL0108371.1"/>
    </source>
</evidence>
<evidence type="ECO:0000256" key="1">
    <source>
        <dbReference type="SAM" id="SignalP"/>
    </source>
</evidence>